<dbReference type="InterPro" id="IPR036513">
    <property type="entry name" value="STAS_dom_sf"/>
</dbReference>
<dbReference type="AlphaFoldDB" id="A0A917WN92"/>
<keyword evidence="9" id="KW-1185">Reference proteome</keyword>
<dbReference type="InterPro" id="IPR001902">
    <property type="entry name" value="SLC26A/SulP_fam"/>
</dbReference>
<feature type="compositionally biased region" description="Basic and acidic residues" evidence="5">
    <location>
        <begin position="10"/>
        <end position="27"/>
    </location>
</feature>
<evidence type="ECO:0000256" key="4">
    <source>
        <dbReference type="ARBA" id="ARBA00023136"/>
    </source>
</evidence>
<reference evidence="8" key="1">
    <citation type="journal article" date="2014" name="Int. J. Syst. Evol. Microbiol.">
        <title>Complete genome sequence of Corynebacterium casei LMG S-19264T (=DSM 44701T), isolated from a smear-ripened cheese.</title>
        <authorList>
            <consortium name="US DOE Joint Genome Institute (JGI-PGF)"/>
            <person name="Walter F."/>
            <person name="Albersmeier A."/>
            <person name="Kalinowski J."/>
            <person name="Ruckert C."/>
        </authorList>
    </citation>
    <scope>NUCLEOTIDE SEQUENCE</scope>
    <source>
        <strain evidence="8">CGMCC 1.6293</strain>
    </source>
</reference>
<keyword evidence="4 6" id="KW-0472">Membrane</keyword>
<dbReference type="PROSITE" id="PS50801">
    <property type="entry name" value="STAS"/>
    <property type="match status" value="1"/>
</dbReference>
<feature type="transmembrane region" description="Helical" evidence="6">
    <location>
        <begin position="88"/>
        <end position="114"/>
    </location>
</feature>
<reference evidence="8" key="2">
    <citation type="submission" date="2020-09" db="EMBL/GenBank/DDBJ databases">
        <authorList>
            <person name="Sun Q."/>
            <person name="Zhou Y."/>
        </authorList>
    </citation>
    <scope>NUCLEOTIDE SEQUENCE</scope>
    <source>
        <strain evidence="8">CGMCC 1.6293</strain>
    </source>
</reference>
<evidence type="ECO:0000256" key="1">
    <source>
        <dbReference type="ARBA" id="ARBA00004141"/>
    </source>
</evidence>
<evidence type="ECO:0000259" key="7">
    <source>
        <dbReference type="PROSITE" id="PS50801"/>
    </source>
</evidence>
<feature type="transmembrane region" description="Helical" evidence="6">
    <location>
        <begin position="349"/>
        <end position="371"/>
    </location>
</feature>
<feature type="transmembrane region" description="Helical" evidence="6">
    <location>
        <begin position="235"/>
        <end position="259"/>
    </location>
</feature>
<dbReference type="InterPro" id="IPR002645">
    <property type="entry name" value="STAS_dom"/>
</dbReference>
<dbReference type="EMBL" id="BMLF01000009">
    <property type="protein sequence ID" value="GGM16882.1"/>
    <property type="molecule type" value="Genomic_DNA"/>
</dbReference>
<evidence type="ECO:0000256" key="3">
    <source>
        <dbReference type="ARBA" id="ARBA00022989"/>
    </source>
</evidence>
<feature type="transmembrane region" description="Helical" evidence="6">
    <location>
        <begin position="205"/>
        <end position="228"/>
    </location>
</feature>
<dbReference type="Proteomes" id="UP000649829">
    <property type="component" value="Unassembled WGS sequence"/>
</dbReference>
<evidence type="ECO:0000256" key="2">
    <source>
        <dbReference type="ARBA" id="ARBA00022692"/>
    </source>
</evidence>
<feature type="transmembrane region" description="Helical" evidence="6">
    <location>
        <begin position="279"/>
        <end position="298"/>
    </location>
</feature>
<keyword evidence="3 6" id="KW-1133">Transmembrane helix</keyword>
<comment type="subcellular location">
    <subcellularLocation>
        <location evidence="1">Membrane</location>
        <topology evidence="1">Multi-pass membrane protein</topology>
    </subcellularLocation>
</comment>
<feature type="transmembrane region" description="Helical" evidence="6">
    <location>
        <begin position="161"/>
        <end position="185"/>
    </location>
</feature>
<comment type="caution">
    <text evidence="8">The sequence shown here is derived from an EMBL/GenBank/DDBJ whole genome shotgun (WGS) entry which is preliminary data.</text>
</comment>
<name>A0A917WN92_9RHOB</name>
<proteinExistence type="predicted"/>
<dbReference type="GO" id="GO:0055085">
    <property type="term" value="P:transmembrane transport"/>
    <property type="evidence" value="ECO:0007669"/>
    <property type="project" value="InterPro"/>
</dbReference>
<gene>
    <name evidence="8" type="ORF">GCM10011534_43560</name>
</gene>
<evidence type="ECO:0000256" key="5">
    <source>
        <dbReference type="SAM" id="MobiDB-lite"/>
    </source>
</evidence>
<organism evidence="8 9">
    <name type="scientific">Pseudooceanicola nanhaiensis</name>
    <dbReference type="NCBI Taxonomy" id="375761"/>
    <lineage>
        <taxon>Bacteria</taxon>
        <taxon>Pseudomonadati</taxon>
        <taxon>Pseudomonadota</taxon>
        <taxon>Alphaproteobacteria</taxon>
        <taxon>Rhodobacterales</taxon>
        <taxon>Paracoccaceae</taxon>
        <taxon>Pseudooceanicola</taxon>
    </lineage>
</organism>
<dbReference type="SUPFAM" id="SSF52091">
    <property type="entry name" value="SpoIIaa-like"/>
    <property type="match status" value="1"/>
</dbReference>
<feature type="region of interest" description="Disordered" evidence="5">
    <location>
        <begin position="1"/>
        <end position="27"/>
    </location>
</feature>
<evidence type="ECO:0000313" key="8">
    <source>
        <dbReference type="EMBL" id="GGM16882.1"/>
    </source>
</evidence>
<sequence length="627" mass="66177">MSGDLGEPEAGPRRADPSGRAETEDVKMKRMHLRPRLPDWLREMGPGDLRADLMAGLTNAAVVLPQGIAFAIIAGLPPEYGLYTSMISAAVAALLGSSMVMVSGATTALSALLFSTISNLAPLGSATYINFVLVTTILVGVFQLAAGVTRLGRLVSFVSHSVLVGFTAVAAILIGISQISGAAGIEVTPGGTVVERLFRVGENIGAYNPAALSIAAVTLAVLILFARFAPRAPGFIIALCAGTGFAWAIGGPAQGVAMIPPLSAPLPEFTLPDFSFANISLLAPGAAAIALLGLLEAITIGRSFAFRRGEGFDPNREIMGQGTSNLIGGLFQCYASSGSFTRSGVNFEAGARTPLAAVIASAVMGLLLVFFSPAITYIPYPAIAGLILYVSWRLIQFSEIKHILESSPSESVVLGMTVGAGLMISLESSVYAGVIASFAGFLWQSARPEVVVTVPTTMENGRRKFRNARAHGLPECPQLVTLRLDGPLYFGSVEHVEAAIRRIEAARRHHPHVIMVLKGGGSIDLAGADMLIREIRQAHARGRQYLIVALYPPLIRALYRYHVIDELGEDKLHVSKGDAVEAAMAGMVPEICATCRTRVFAECDRMPAPPEEVVVEVPSGRRAPAPF</sequence>
<protein>
    <submittedName>
        <fullName evidence="8">Sulfate transporter</fullName>
    </submittedName>
</protein>
<feature type="transmembrane region" description="Helical" evidence="6">
    <location>
        <begin position="126"/>
        <end position="149"/>
    </location>
</feature>
<dbReference type="Gene3D" id="3.30.750.24">
    <property type="entry name" value="STAS domain"/>
    <property type="match status" value="1"/>
</dbReference>
<evidence type="ECO:0000256" key="6">
    <source>
        <dbReference type="SAM" id="Phobius"/>
    </source>
</evidence>
<dbReference type="GO" id="GO:0016020">
    <property type="term" value="C:membrane"/>
    <property type="evidence" value="ECO:0007669"/>
    <property type="project" value="UniProtKB-SubCell"/>
</dbReference>
<dbReference type="Pfam" id="PF00916">
    <property type="entry name" value="Sulfate_transp"/>
    <property type="match status" value="1"/>
</dbReference>
<dbReference type="InterPro" id="IPR011547">
    <property type="entry name" value="SLC26A/SulP_dom"/>
</dbReference>
<feature type="transmembrane region" description="Helical" evidence="6">
    <location>
        <begin position="53"/>
        <end position="76"/>
    </location>
</feature>
<dbReference type="PANTHER" id="PTHR11814">
    <property type="entry name" value="SULFATE TRANSPORTER"/>
    <property type="match status" value="1"/>
</dbReference>
<dbReference type="CDD" id="cd07042">
    <property type="entry name" value="STAS_SulP_like_sulfate_transporter"/>
    <property type="match status" value="1"/>
</dbReference>
<accession>A0A917WN92</accession>
<dbReference type="Pfam" id="PF01740">
    <property type="entry name" value="STAS"/>
    <property type="match status" value="1"/>
</dbReference>
<feature type="domain" description="STAS" evidence="7">
    <location>
        <begin position="477"/>
        <end position="583"/>
    </location>
</feature>
<keyword evidence="2 6" id="KW-0812">Transmembrane</keyword>
<evidence type="ECO:0000313" key="9">
    <source>
        <dbReference type="Proteomes" id="UP000649829"/>
    </source>
</evidence>